<comment type="subunit">
    <text evidence="7">The complex comprises the extracytoplasmic solute receptor protein and the two transmembrane proteins.</text>
</comment>
<dbReference type="EMBL" id="LT629689">
    <property type="protein sequence ID" value="SDG38103.1"/>
    <property type="molecule type" value="Genomic_DNA"/>
</dbReference>
<evidence type="ECO:0000256" key="5">
    <source>
        <dbReference type="ARBA" id="ARBA00022989"/>
    </source>
</evidence>
<dbReference type="GO" id="GO:0005886">
    <property type="term" value="C:plasma membrane"/>
    <property type="evidence" value="ECO:0007669"/>
    <property type="project" value="UniProtKB-SubCell"/>
</dbReference>
<evidence type="ECO:0000256" key="4">
    <source>
        <dbReference type="ARBA" id="ARBA00022692"/>
    </source>
</evidence>
<feature type="domain" description="Tripartite ATP-independent periplasmic transporters DctQ component" evidence="8">
    <location>
        <begin position="19"/>
        <end position="149"/>
    </location>
</feature>
<evidence type="ECO:0000313" key="11">
    <source>
        <dbReference type="Proteomes" id="UP000182858"/>
    </source>
</evidence>
<protein>
    <recommendedName>
        <fullName evidence="7">TRAP transporter small permease protein</fullName>
    </recommendedName>
</protein>
<evidence type="ECO:0000313" key="10">
    <source>
        <dbReference type="EMBL" id="TWS00912.1"/>
    </source>
</evidence>
<feature type="transmembrane region" description="Helical" evidence="7">
    <location>
        <begin position="129"/>
        <end position="154"/>
    </location>
</feature>
<dbReference type="Proteomes" id="UP000182858">
    <property type="component" value="Chromosome I"/>
</dbReference>
<keyword evidence="7" id="KW-0997">Cell inner membrane</keyword>
<feature type="transmembrane region" description="Helical" evidence="7">
    <location>
        <begin position="43"/>
        <end position="61"/>
    </location>
</feature>
<keyword evidence="11" id="KW-1185">Reference proteome</keyword>
<evidence type="ECO:0000259" key="8">
    <source>
        <dbReference type="Pfam" id="PF04290"/>
    </source>
</evidence>
<evidence type="ECO:0000256" key="1">
    <source>
        <dbReference type="ARBA" id="ARBA00004651"/>
    </source>
</evidence>
<dbReference type="OrthoDB" id="6160477at2"/>
<evidence type="ECO:0000256" key="2">
    <source>
        <dbReference type="ARBA" id="ARBA00022448"/>
    </source>
</evidence>
<dbReference type="GO" id="GO:0022857">
    <property type="term" value="F:transmembrane transporter activity"/>
    <property type="evidence" value="ECO:0007669"/>
    <property type="project" value="UniProtKB-UniRule"/>
</dbReference>
<proteinExistence type="inferred from homology"/>
<dbReference type="GeneID" id="78557164"/>
<dbReference type="AlphaFoldDB" id="A0A5C5Q5A7"/>
<reference evidence="9 11" key="1">
    <citation type="submission" date="2016-10" db="EMBL/GenBank/DDBJ databases">
        <authorList>
            <person name="Varghese N."/>
            <person name="Submissions S."/>
        </authorList>
    </citation>
    <scope>NUCLEOTIDE SEQUENCE [LARGE SCALE GENOMIC DNA]</scope>
    <source>
        <strain evidence="9 11">DSM 17835</strain>
    </source>
</reference>
<keyword evidence="2 7" id="KW-0813">Transport</keyword>
<comment type="function">
    <text evidence="7">Part of the tripartite ATP-independent periplasmic (TRAP) transport system.</text>
</comment>
<keyword evidence="5 7" id="KW-1133">Transmembrane helix</keyword>
<name>A0A5C5Q5A7_9PSED</name>
<comment type="similarity">
    <text evidence="7">Belongs to the TRAP transporter small permease family.</text>
</comment>
<reference evidence="10 12" key="2">
    <citation type="submission" date="2019-06" db="EMBL/GenBank/DDBJ databases">
        <title>Pseudomonas bimorpha sp. nov. isolated from bovine raw milk and skim milk concentrate.</title>
        <authorList>
            <person name="Hofmann K."/>
            <person name="Huptas C."/>
            <person name="Doll E."/>
            <person name="Scherer S."/>
            <person name="Wenning M."/>
        </authorList>
    </citation>
    <scope>NUCLEOTIDE SEQUENCE [LARGE SCALE GENOMIC DNA]</scope>
    <source>
        <strain evidence="10 12">DSM 17835</strain>
    </source>
</reference>
<comment type="caution">
    <text evidence="7">Lacks conserved residue(s) required for the propagation of feature annotation.</text>
</comment>
<evidence type="ECO:0000256" key="6">
    <source>
        <dbReference type="ARBA" id="ARBA00023136"/>
    </source>
</evidence>
<evidence type="ECO:0000256" key="7">
    <source>
        <dbReference type="RuleBase" id="RU369079"/>
    </source>
</evidence>
<keyword evidence="4 7" id="KW-0812">Transmembrane</keyword>
<evidence type="ECO:0000313" key="9">
    <source>
        <dbReference type="EMBL" id="SDG38103.1"/>
    </source>
</evidence>
<dbReference type="Proteomes" id="UP000317951">
    <property type="component" value="Unassembled WGS sequence"/>
</dbReference>
<evidence type="ECO:0000313" key="12">
    <source>
        <dbReference type="Proteomes" id="UP000317951"/>
    </source>
</evidence>
<comment type="subcellular location">
    <subcellularLocation>
        <location evidence="7">Cell inner membrane</location>
        <topology evidence="7">Multi-pass membrane protein</topology>
    </subcellularLocation>
    <subcellularLocation>
        <location evidence="1">Cell membrane</location>
        <topology evidence="1">Multi-pass membrane protein</topology>
    </subcellularLocation>
</comment>
<dbReference type="Pfam" id="PF04290">
    <property type="entry name" value="DctQ"/>
    <property type="match status" value="1"/>
</dbReference>
<accession>A0A5C5Q5A7</accession>
<sequence length="189" mass="20605">MKNYARFSGIVFGAVMLLLALAITAETVLRKLFSFSLGGLDELGGYAMAVCAPLAFTVALIERAHIRISIFQVKMGARAQAVTNALAMASLGLLSAYLLYFTTITLLDTQSYQSVAQTPWATPLVYPQAFWLLAMSVFTVAALVLCWQACQLLWHGDWAMLNQRFGADTVAEELKAELGDLAKREASQS</sequence>
<evidence type="ECO:0000256" key="3">
    <source>
        <dbReference type="ARBA" id="ARBA00022475"/>
    </source>
</evidence>
<dbReference type="RefSeq" id="WP_010567422.1">
    <property type="nucleotide sequence ID" value="NZ_JARIXU010000014.1"/>
</dbReference>
<keyword evidence="6 7" id="KW-0472">Membrane</keyword>
<dbReference type="InterPro" id="IPR055348">
    <property type="entry name" value="DctQ"/>
</dbReference>
<gene>
    <name evidence="10" type="ORF">FIV36_27705</name>
    <name evidence="9" type="ORF">SAMN05216591_5876</name>
</gene>
<organism evidence="10 12">
    <name type="scientific">Pseudomonas extremaustralis</name>
    <dbReference type="NCBI Taxonomy" id="359110"/>
    <lineage>
        <taxon>Bacteria</taxon>
        <taxon>Pseudomonadati</taxon>
        <taxon>Pseudomonadota</taxon>
        <taxon>Gammaproteobacteria</taxon>
        <taxon>Pseudomonadales</taxon>
        <taxon>Pseudomonadaceae</taxon>
        <taxon>Pseudomonas</taxon>
    </lineage>
</organism>
<keyword evidence="3" id="KW-1003">Cell membrane</keyword>
<feature type="transmembrane region" description="Helical" evidence="7">
    <location>
        <begin position="81"/>
        <end position="100"/>
    </location>
</feature>
<dbReference type="EMBL" id="VFET01000035">
    <property type="protein sequence ID" value="TWS00912.1"/>
    <property type="molecule type" value="Genomic_DNA"/>
</dbReference>